<comment type="caution">
    <text evidence="2">The sequence shown here is derived from an EMBL/GenBank/DDBJ whole genome shotgun (WGS) entry which is preliminary data.</text>
</comment>
<dbReference type="InterPro" id="IPR058593">
    <property type="entry name" value="ARB_07466-like_C"/>
</dbReference>
<evidence type="ECO:0000259" key="1">
    <source>
        <dbReference type="Pfam" id="PF26571"/>
    </source>
</evidence>
<dbReference type="PROSITE" id="PS51257">
    <property type="entry name" value="PROKAR_LIPOPROTEIN"/>
    <property type="match status" value="1"/>
</dbReference>
<accession>A0ABT4B663</accession>
<dbReference type="Pfam" id="PF26571">
    <property type="entry name" value="VldE"/>
    <property type="match status" value="1"/>
</dbReference>
<reference evidence="2" key="1">
    <citation type="submission" date="2022-11" db="EMBL/GenBank/DDBJ databases">
        <authorList>
            <person name="Somphong A."/>
            <person name="Phongsopitanun W."/>
        </authorList>
    </citation>
    <scope>NUCLEOTIDE SEQUENCE</scope>
    <source>
        <strain evidence="2">Pm04-4</strain>
    </source>
</reference>
<keyword evidence="3" id="KW-1185">Reference proteome</keyword>
<dbReference type="RefSeq" id="WP_267565904.1">
    <property type="nucleotide sequence ID" value="NZ_JAPNTZ010000009.1"/>
</dbReference>
<dbReference type="EMBL" id="JAPNTZ010000009">
    <property type="protein sequence ID" value="MCY1141522.1"/>
    <property type="molecule type" value="Genomic_DNA"/>
</dbReference>
<evidence type="ECO:0000313" key="2">
    <source>
        <dbReference type="EMBL" id="MCY1141522.1"/>
    </source>
</evidence>
<gene>
    <name evidence="2" type="ORF">OWR29_26290</name>
</gene>
<organism evidence="2 3">
    <name type="scientific">Paractinoplanes pyxinae</name>
    <dbReference type="NCBI Taxonomy" id="2997416"/>
    <lineage>
        <taxon>Bacteria</taxon>
        <taxon>Bacillati</taxon>
        <taxon>Actinomycetota</taxon>
        <taxon>Actinomycetes</taxon>
        <taxon>Micromonosporales</taxon>
        <taxon>Micromonosporaceae</taxon>
        <taxon>Paractinoplanes</taxon>
    </lineage>
</organism>
<feature type="domain" description="ARB-07466-like C-terminal" evidence="1">
    <location>
        <begin position="219"/>
        <end position="314"/>
    </location>
</feature>
<proteinExistence type="predicted"/>
<sequence>MTARGAAGIAVAVIGILLACAALISLPGAGTATTSCLTASGTTPDEEAHSGPGPVGIWSADQIANAAVIVTVGQRMQFPARGWVIAVAAAMQESSLINTPSGDRDSVGLFQQRPSQGWGTPEQLRDPHYAASRFYTKLLTTPGWHSMPLARAAQHVQRSGYPQAYAKWEPDAVRVIAAVTAAHHRCAALAIAAAPAARNPDGSWPQQQCSIRPDPTTGAGCITPRLYHLVQQAAAAGFPPPGCYRVDDHGEHPTGQACDWMMTGGREASGLQKAHGDAMAAWVVANADRLGIRYVIWFRMIWTPDDGWHPYNNPYGGNDPSGWHTNHVHISVR</sequence>
<evidence type="ECO:0000313" key="3">
    <source>
        <dbReference type="Proteomes" id="UP001151002"/>
    </source>
</evidence>
<dbReference type="Proteomes" id="UP001151002">
    <property type="component" value="Unassembled WGS sequence"/>
</dbReference>
<name>A0ABT4B663_9ACTN</name>
<protein>
    <recommendedName>
        <fullName evidence="1">ARB-07466-like C-terminal domain-containing protein</fullName>
    </recommendedName>
</protein>